<evidence type="ECO:0000313" key="12">
    <source>
        <dbReference type="Proteomes" id="UP001648503"/>
    </source>
</evidence>
<dbReference type="Proteomes" id="UP001648503">
    <property type="component" value="Unassembled WGS sequence"/>
</dbReference>
<evidence type="ECO:0000256" key="9">
    <source>
        <dbReference type="SAM" id="MobiDB-lite"/>
    </source>
</evidence>
<dbReference type="PROSITE" id="PS50157">
    <property type="entry name" value="ZINC_FINGER_C2H2_2"/>
    <property type="match status" value="3"/>
</dbReference>
<comment type="caution">
    <text evidence="11">The sequence shown here is derived from an EMBL/GenBank/DDBJ whole genome shotgun (WGS) entry which is preliminary data.</text>
</comment>
<dbReference type="InterPro" id="IPR050589">
    <property type="entry name" value="Ikaros_C2H2-ZF"/>
</dbReference>
<evidence type="ECO:0000256" key="2">
    <source>
        <dbReference type="ARBA" id="ARBA00022723"/>
    </source>
</evidence>
<feature type="region of interest" description="Disordered" evidence="9">
    <location>
        <begin position="125"/>
        <end position="173"/>
    </location>
</feature>
<organism evidence="11 12">
    <name type="scientific">Batrachochytrium salamandrivorans</name>
    <dbReference type="NCBI Taxonomy" id="1357716"/>
    <lineage>
        <taxon>Eukaryota</taxon>
        <taxon>Fungi</taxon>
        <taxon>Fungi incertae sedis</taxon>
        <taxon>Chytridiomycota</taxon>
        <taxon>Chytridiomycota incertae sedis</taxon>
        <taxon>Chytridiomycetes</taxon>
        <taxon>Rhizophydiales</taxon>
        <taxon>Rhizophydiales incertae sedis</taxon>
        <taxon>Batrachochytrium</taxon>
    </lineage>
</organism>
<keyword evidence="3" id="KW-0677">Repeat</keyword>
<dbReference type="SMART" id="SM00355">
    <property type="entry name" value="ZnF_C2H2"/>
    <property type="match status" value="3"/>
</dbReference>
<evidence type="ECO:0000256" key="5">
    <source>
        <dbReference type="ARBA" id="ARBA00022833"/>
    </source>
</evidence>
<evidence type="ECO:0000256" key="1">
    <source>
        <dbReference type="ARBA" id="ARBA00004123"/>
    </source>
</evidence>
<evidence type="ECO:0000256" key="6">
    <source>
        <dbReference type="ARBA" id="ARBA00023125"/>
    </source>
</evidence>
<keyword evidence="5" id="KW-0862">Zinc</keyword>
<feature type="domain" description="C2H2-type" evidence="10">
    <location>
        <begin position="611"/>
        <end position="638"/>
    </location>
</feature>
<dbReference type="SUPFAM" id="SSF57667">
    <property type="entry name" value="beta-beta-alpha zinc fingers"/>
    <property type="match status" value="1"/>
</dbReference>
<gene>
    <name evidence="11" type="ORF">BASA50_008253</name>
</gene>
<keyword evidence="6" id="KW-0238">DNA-binding</keyword>
<feature type="domain" description="C2H2-type" evidence="10">
    <location>
        <begin position="550"/>
        <end position="574"/>
    </location>
</feature>
<keyword evidence="12" id="KW-1185">Reference proteome</keyword>
<keyword evidence="4 8" id="KW-0863">Zinc-finger</keyword>
<dbReference type="PANTHER" id="PTHR24404:SF106">
    <property type="entry name" value="C2H2-TYPE DOMAIN-CONTAINING PROTEIN"/>
    <property type="match status" value="1"/>
</dbReference>
<keyword evidence="2" id="KW-0479">Metal-binding</keyword>
<reference evidence="11 12" key="1">
    <citation type="submission" date="2021-02" db="EMBL/GenBank/DDBJ databases">
        <title>Variation within the Batrachochytrium salamandrivorans European outbreak.</title>
        <authorList>
            <person name="Kelly M."/>
            <person name="Pasmans F."/>
            <person name="Shea T.P."/>
            <person name="Munoz J.F."/>
            <person name="Carranza S."/>
            <person name="Cuomo C.A."/>
            <person name="Martel A."/>
        </authorList>
    </citation>
    <scope>NUCLEOTIDE SEQUENCE [LARGE SCALE GENOMIC DNA]</scope>
    <source>
        <strain evidence="11 12">AMFP18/2</strain>
    </source>
</reference>
<protein>
    <recommendedName>
        <fullName evidence="10">C2H2-type domain-containing protein</fullName>
    </recommendedName>
</protein>
<keyword evidence="7" id="KW-0539">Nucleus</keyword>
<evidence type="ECO:0000256" key="8">
    <source>
        <dbReference type="PROSITE-ProRule" id="PRU00042"/>
    </source>
</evidence>
<evidence type="ECO:0000256" key="7">
    <source>
        <dbReference type="ARBA" id="ARBA00023242"/>
    </source>
</evidence>
<dbReference type="EMBL" id="JAFCIX010000390">
    <property type="protein sequence ID" value="KAH6592107.1"/>
    <property type="molecule type" value="Genomic_DNA"/>
</dbReference>
<dbReference type="InterPro" id="IPR013087">
    <property type="entry name" value="Znf_C2H2_type"/>
</dbReference>
<dbReference type="PANTHER" id="PTHR24404">
    <property type="entry name" value="ZINC FINGER PROTEIN"/>
    <property type="match status" value="1"/>
</dbReference>
<feature type="region of interest" description="Disordered" evidence="9">
    <location>
        <begin position="517"/>
        <end position="537"/>
    </location>
</feature>
<accession>A0ABQ8F4M0</accession>
<name>A0ABQ8F4M0_9FUNG</name>
<comment type="subcellular location">
    <subcellularLocation>
        <location evidence="1">Nucleus</location>
    </subcellularLocation>
</comment>
<feature type="domain" description="C2H2-type" evidence="10">
    <location>
        <begin position="580"/>
        <end position="608"/>
    </location>
</feature>
<dbReference type="InterPro" id="IPR036236">
    <property type="entry name" value="Znf_C2H2_sf"/>
</dbReference>
<feature type="compositionally biased region" description="Low complexity" evidence="9">
    <location>
        <begin position="144"/>
        <end position="166"/>
    </location>
</feature>
<sequence length="666" mass="72452">MMGPDCIDPIPTSCCLAVKVGSVSSYIHTDTDSTLLLHGQLHPTATPLAARPTPPPEALVANHPLFVVDPLWQQPHHHEQPFQLYPSDMYHDLQLSSQQSISLPPLLQPHMKSLVRISIPTRSTNGQQHYPHLYDSHNHHNRSLSHNDSETSSIFSSSSNSCNGASTPPIATSIDNNSRDNILGMLSSLLDTDISPGLDFSNIEFPVPPPLSSSTSTLFSLSAPPSISTTGTDMFLMENSPASAGSSWTWPSSAKCSNNDYSDTAVSGYAQMGHNDLLSVLDTPMELTPMGINPTPLDTTLEMALALAATSSSYEVYDGQLHAQHRMEPSPYAFLPLHHMSVGMVEAVDPIDPAHPSFIPNHNYSHNMFNNNNNHNGGGGILSHTIANAATIATTIADGGNNNNKNNMNTYMSDGINACTAENNHQTNYSSEIIHPALAFGAAIPMAHVKPLDPIMSLSSAKLLDLPSTPSMDVPAVEPSSYRHLASSKLHLSSPSTPPLPALLTHQLFRSVSATGHVPEDYESPSSHATSPTEPPVVLPSSWSDDDGMLVCKVSDCRRKFDSSHSLRSHARCHLPLAQHMCSSCDHGFRRLTDLHRHIRTMHVPEHQRPWKCSHCSRRFGRSDALRRHLAARSRAQSCPTVSRKKNVKTTTDTSDLPVFPVRTLS</sequence>
<evidence type="ECO:0000256" key="4">
    <source>
        <dbReference type="ARBA" id="ARBA00022771"/>
    </source>
</evidence>
<dbReference type="Pfam" id="PF00096">
    <property type="entry name" value="zf-C2H2"/>
    <property type="match status" value="1"/>
</dbReference>
<proteinExistence type="predicted"/>
<dbReference type="PROSITE" id="PS00028">
    <property type="entry name" value="ZINC_FINGER_C2H2_1"/>
    <property type="match status" value="1"/>
</dbReference>
<evidence type="ECO:0000313" key="11">
    <source>
        <dbReference type="EMBL" id="KAH6592107.1"/>
    </source>
</evidence>
<dbReference type="Gene3D" id="3.30.160.60">
    <property type="entry name" value="Classic Zinc Finger"/>
    <property type="match status" value="2"/>
</dbReference>
<evidence type="ECO:0000256" key="3">
    <source>
        <dbReference type="ARBA" id="ARBA00022737"/>
    </source>
</evidence>
<evidence type="ECO:0000259" key="10">
    <source>
        <dbReference type="PROSITE" id="PS50157"/>
    </source>
</evidence>